<dbReference type="SUPFAM" id="SSF51695">
    <property type="entry name" value="PLC-like phosphodiesterases"/>
    <property type="match status" value="1"/>
</dbReference>
<dbReference type="InterPro" id="IPR017946">
    <property type="entry name" value="PLC-like_Pdiesterase_TIM-brl"/>
</dbReference>
<dbReference type="PANTHER" id="PTHR46211:SF1">
    <property type="entry name" value="GLYCEROPHOSPHODIESTER PHOSPHODIESTERASE, CYTOPLASMIC"/>
    <property type="match status" value="1"/>
</dbReference>
<evidence type="ECO:0000313" key="2">
    <source>
        <dbReference type="EMBL" id="MFD2640278.1"/>
    </source>
</evidence>
<sequence length="237" mass="27403">MKIFAHRGASRYAPENTLPAFQLAHELGADGIELDIQLTKDLVPVIIHDENIRRTTNGTGFVQNYTLEELQEFDAGYWFSKRYIHTPILSLKEFLQWVEDKDMLLNIELKTNVIEYPTIERRVVELLEEHDMVHRTVISSFNPYTIQRLRDISDVIELAWLTKSQVKDIGDFLNDLGANAIHIKSRLLSSKMVKHLLEQQIPFRVYTVNRVSLSRKCVTMGADGVFTDIPDIIKHNL</sequence>
<evidence type="ECO:0000313" key="3">
    <source>
        <dbReference type="Proteomes" id="UP001597452"/>
    </source>
</evidence>
<dbReference type="InterPro" id="IPR030395">
    <property type="entry name" value="GP_PDE_dom"/>
</dbReference>
<dbReference type="PANTHER" id="PTHR46211">
    <property type="entry name" value="GLYCEROPHOSPHORYL DIESTER PHOSPHODIESTERASE"/>
    <property type="match status" value="1"/>
</dbReference>
<proteinExistence type="predicted"/>
<evidence type="ECO:0000259" key="1">
    <source>
        <dbReference type="PROSITE" id="PS51704"/>
    </source>
</evidence>
<reference evidence="3" key="1">
    <citation type="journal article" date="2019" name="Int. J. Syst. Evol. Microbiol.">
        <title>The Global Catalogue of Microorganisms (GCM) 10K type strain sequencing project: providing services to taxonomists for standard genome sequencing and annotation.</title>
        <authorList>
            <consortium name="The Broad Institute Genomics Platform"/>
            <consortium name="The Broad Institute Genome Sequencing Center for Infectious Disease"/>
            <person name="Wu L."/>
            <person name="Ma J."/>
        </authorList>
    </citation>
    <scope>NUCLEOTIDE SEQUENCE [LARGE SCALE GENOMIC DNA]</scope>
    <source>
        <strain evidence="3">TISTR 1571</strain>
    </source>
</reference>
<feature type="domain" description="GP-PDE" evidence="1">
    <location>
        <begin position="1"/>
        <end position="237"/>
    </location>
</feature>
<dbReference type="Pfam" id="PF03009">
    <property type="entry name" value="GDPD"/>
    <property type="match status" value="1"/>
</dbReference>
<protein>
    <submittedName>
        <fullName evidence="2">Glycerophosphodiester phosphodiesterase</fullName>
    </submittedName>
</protein>
<dbReference type="Proteomes" id="UP001597452">
    <property type="component" value="Unassembled WGS sequence"/>
</dbReference>
<name>A0ABW5QER8_9BACI</name>
<accession>A0ABW5QER8</accession>
<comment type="caution">
    <text evidence="2">The sequence shown here is derived from an EMBL/GenBank/DDBJ whole genome shotgun (WGS) entry which is preliminary data.</text>
</comment>
<gene>
    <name evidence="2" type="ORF">ACFSW4_15520</name>
</gene>
<dbReference type="EMBL" id="JBHUMZ010000053">
    <property type="protein sequence ID" value="MFD2640278.1"/>
    <property type="molecule type" value="Genomic_DNA"/>
</dbReference>
<dbReference type="CDD" id="cd08563">
    <property type="entry name" value="GDPD_TtGDE_like"/>
    <property type="match status" value="1"/>
</dbReference>
<organism evidence="2 3">
    <name type="scientific">Piscibacillus salipiscarius</name>
    <dbReference type="NCBI Taxonomy" id="299480"/>
    <lineage>
        <taxon>Bacteria</taxon>
        <taxon>Bacillati</taxon>
        <taxon>Bacillota</taxon>
        <taxon>Bacilli</taxon>
        <taxon>Bacillales</taxon>
        <taxon>Bacillaceae</taxon>
        <taxon>Piscibacillus</taxon>
    </lineage>
</organism>
<dbReference type="RefSeq" id="WP_377330429.1">
    <property type="nucleotide sequence ID" value="NZ_JBHUMZ010000053.1"/>
</dbReference>
<dbReference type="Gene3D" id="3.20.20.190">
    <property type="entry name" value="Phosphatidylinositol (PI) phosphodiesterase"/>
    <property type="match status" value="1"/>
</dbReference>
<keyword evidence="3" id="KW-1185">Reference proteome</keyword>
<dbReference type="PROSITE" id="PS51704">
    <property type="entry name" value="GP_PDE"/>
    <property type="match status" value="1"/>
</dbReference>